<dbReference type="InterPro" id="IPR005150">
    <property type="entry name" value="Cellulose_synth"/>
</dbReference>
<dbReference type="PANTHER" id="PTHR13301">
    <property type="entry name" value="X-BOX TRANSCRIPTION FACTOR-RELATED"/>
    <property type="match status" value="1"/>
</dbReference>
<evidence type="ECO:0000256" key="1">
    <source>
        <dbReference type="ARBA" id="ARBA00004308"/>
    </source>
</evidence>
<dbReference type="Pfam" id="PF03552">
    <property type="entry name" value="Cellulose_synt"/>
    <property type="match status" value="1"/>
</dbReference>
<proteinExistence type="predicted"/>
<dbReference type="GO" id="GO:0071555">
    <property type="term" value="P:cell wall organization"/>
    <property type="evidence" value="ECO:0007669"/>
    <property type="project" value="UniProtKB-KW"/>
</dbReference>
<comment type="caution">
    <text evidence="8">The sequence shown here is derived from an EMBL/GenBank/DDBJ whole genome shotgun (WGS) entry which is preliminary data.</text>
</comment>
<keyword evidence="6" id="KW-0472">Membrane</keyword>
<evidence type="ECO:0000256" key="5">
    <source>
        <dbReference type="ARBA" id="ARBA00022989"/>
    </source>
</evidence>
<keyword evidence="4" id="KW-0812">Transmembrane</keyword>
<evidence type="ECO:0000313" key="8">
    <source>
        <dbReference type="EMBL" id="KAH1113650.1"/>
    </source>
</evidence>
<keyword evidence="7" id="KW-0961">Cell wall biogenesis/degradation</keyword>
<evidence type="ECO:0000256" key="6">
    <source>
        <dbReference type="ARBA" id="ARBA00023136"/>
    </source>
</evidence>
<evidence type="ECO:0000256" key="4">
    <source>
        <dbReference type="ARBA" id="ARBA00022692"/>
    </source>
</evidence>
<dbReference type="AlphaFoldDB" id="A0A9D3W8D7"/>
<keyword evidence="3" id="KW-0808">Transferase</keyword>
<keyword evidence="2" id="KW-0328">Glycosyltransferase</keyword>
<comment type="subcellular location">
    <subcellularLocation>
        <location evidence="1">Endomembrane system</location>
    </subcellularLocation>
</comment>
<dbReference type="Proteomes" id="UP000828251">
    <property type="component" value="Unassembled WGS sequence"/>
</dbReference>
<reference evidence="8 9" key="1">
    <citation type="journal article" date="2021" name="Plant Biotechnol. J.">
        <title>Multi-omics assisted identification of the key and species-specific regulatory components of drought-tolerant mechanisms in Gossypium stocksii.</title>
        <authorList>
            <person name="Yu D."/>
            <person name="Ke L."/>
            <person name="Zhang D."/>
            <person name="Wu Y."/>
            <person name="Sun Y."/>
            <person name="Mei J."/>
            <person name="Sun J."/>
            <person name="Sun Y."/>
        </authorList>
    </citation>
    <scope>NUCLEOTIDE SEQUENCE [LARGE SCALE GENOMIC DNA]</scope>
    <source>
        <strain evidence="9">cv. E1</strain>
        <tissue evidence="8">Leaf</tissue>
    </source>
</reference>
<sequence>MQDGTPWPGNNTHHHPGMIQVFLGQGGRRDVDGNELPPLVRVSAVLTNAPYLVNLDYNHYINNSKALKEAMCFMMDPLSGKRVCFAQFSQRRVALYGYDAPKPKKPPTRTCNSWHKWCCGCLCLRRKKKQQLNKLPKTVIQTRHTKQGDEEALPLMSATMEAVEEGALEKMFGQSPVFIGINLGRKW</sequence>
<dbReference type="EMBL" id="JAIQCV010000003">
    <property type="protein sequence ID" value="KAH1113650.1"/>
    <property type="molecule type" value="Genomic_DNA"/>
</dbReference>
<gene>
    <name evidence="8" type="ORF">J1N35_007028</name>
</gene>
<keyword evidence="9" id="KW-1185">Reference proteome</keyword>
<evidence type="ECO:0000256" key="3">
    <source>
        <dbReference type="ARBA" id="ARBA00022679"/>
    </source>
</evidence>
<keyword evidence="5" id="KW-1133">Transmembrane helix</keyword>
<organism evidence="8 9">
    <name type="scientific">Gossypium stocksii</name>
    <dbReference type="NCBI Taxonomy" id="47602"/>
    <lineage>
        <taxon>Eukaryota</taxon>
        <taxon>Viridiplantae</taxon>
        <taxon>Streptophyta</taxon>
        <taxon>Embryophyta</taxon>
        <taxon>Tracheophyta</taxon>
        <taxon>Spermatophyta</taxon>
        <taxon>Magnoliopsida</taxon>
        <taxon>eudicotyledons</taxon>
        <taxon>Gunneridae</taxon>
        <taxon>Pentapetalae</taxon>
        <taxon>rosids</taxon>
        <taxon>malvids</taxon>
        <taxon>Malvales</taxon>
        <taxon>Malvaceae</taxon>
        <taxon>Malvoideae</taxon>
        <taxon>Gossypium</taxon>
    </lineage>
</organism>
<evidence type="ECO:0000313" key="9">
    <source>
        <dbReference type="Proteomes" id="UP000828251"/>
    </source>
</evidence>
<accession>A0A9D3W8D7</accession>
<dbReference type="GO" id="GO:0012505">
    <property type="term" value="C:endomembrane system"/>
    <property type="evidence" value="ECO:0007669"/>
    <property type="project" value="UniProtKB-SubCell"/>
</dbReference>
<dbReference type="OrthoDB" id="1713796at2759"/>
<dbReference type="GO" id="GO:0030244">
    <property type="term" value="P:cellulose biosynthetic process"/>
    <property type="evidence" value="ECO:0007669"/>
    <property type="project" value="InterPro"/>
</dbReference>
<dbReference type="GO" id="GO:0016760">
    <property type="term" value="F:cellulose synthase (UDP-forming) activity"/>
    <property type="evidence" value="ECO:0007669"/>
    <property type="project" value="InterPro"/>
</dbReference>
<protein>
    <submittedName>
        <fullName evidence="8">Uncharacterized protein</fullName>
    </submittedName>
</protein>
<evidence type="ECO:0000256" key="2">
    <source>
        <dbReference type="ARBA" id="ARBA00022676"/>
    </source>
</evidence>
<dbReference type="GO" id="GO:0016020">
    <property type="term" value="C:membrane"/>
    <property type="evidence" value="ECO:0007669"/>
    <property type="project" value="InterPro"/>
</dbReference>
<name>A0A9D3W8D7_9ROSI</name>
<evidence type="ECO:0000256" key="7">
    <source>
        <dbReference type="ARBA" id="ARBA00023316"/>
    </source>
</evidence>